<reference evidence="4 5" key="1">
    <citation type="journal article" date="2018" name="Nat. Ecol. Evol.">
        <title>Pezizomycetes genomes reveal the molecular basis of ectomycorrhizal truffle lifestyle.</title>
        <authorList>
            <person name="Murat C."/>
            <person name="Payen T."/>
            <person name="Noel B."/>
            <person name="Kuo A."/>
            <person name="Morin E."/>
            <person name="Chen J."/>
            <person name="Kohler A."/>
            <person name="Krizsan K."/>
            <person name="Balestrini R."/>
            <person name="Da Silva C."/>
            <person name="Montanini B."/>
            <person name="Hainaut M."/>
            <person name="Levati E."/>
            <person name="Barry K.W."/>
            <person name="Belfiori B."/>
            <person name="Cichocki N."/>
            <person name="Clum A."/>
            <person name="Dockter R.B."/>
            <person name="Fauchery L."/>
            <person name="Guy J."/>
            <person name="Iotti M."/>
            <person name="Le Tacon F."/>
            <person name="Lindquist E.A."/>
            <person name="Lipzen A."/>
            <person name="Malagnac F."/>
            <person name="Mello A."/>
            <person name="Molinier V."/>
            <person name="Miyauchi S."/>
            <person name="Poulain J."/>
            <person name="Riccioni C."/>
            <person name="Rubini A."/>
            <person name="Sitrit Y."/>
            <person name="Splivallo R."/>
            <person name="Traeger S."/>
            <person name="Wang M."/>
            <person name="Zifcakova L."/>
            <person name="Wipf D."/>
            <person name="Zambonelli A."/>
            <person name="Paolocci F."/>
            <person name="Nowrousian M."/>
            <person name="Ottonello S."/>
            <person name="Baldrian P."/>
            <person name="Spatafora J.W."/>
            <person name="Henrissat B."/>
            <person name="Nagy L.G."/>
            <person name="Aury J.M."/>
            <person name="Wincker P."/>
            <person name="Grigoriev I.V."/>
            <person name="Bonfante P."/>
            <person name="Martin F.M."/>
        </authorList>
    </citation>
    <scope>NUCLEOTIDE SEQUENCE [LARGE SCALE GENOMIC DNA]</scope>
    <source>
        <strain evidence="4 5">120613-1</strain>
    </source>
</reference>
<dbReference type="InterPro" id="IPR000571">
    <property type="entry name" value="Znf_CCCH"/>
</dbReference>
<feature type="zinc finger region" description="C3H1-type" evidence="1">
    <location>
        <begin position="274"/>
        <end position="303"/>
    </location>
</feature>
<feature type="region of interest" description="Disordered" evidence="2">
    <location>
        <begin position="527"/>
        <end position="561"/>
    </location>
</feature>
<organism evidence="4 5">
    <name type="scientific">Choiromyces venosus 120613-1</name>
    <dbReference type="NCBI Taxonomy" id="1336337"/>
    <lineage>
        <taxon>Eukaryota</taxon>
        <taxon>Fungi</taxon>
        <taxon>Dikarya</taxon>
        <taxon>Ascomycota</taxon>
        <taxon>Pezizomycotina</taxon>
        <taxon>Pezizomycetes</taxon>
        <taxon>Pezizales</taxon>
        <taxon>Tuberaceae</taxon>
        <taxon>Choiromyces</taxon>
    </lineage>
</organism>
<dbReference type="SMART" id="SM00356">
    <property type="entry name" value="ZnF_C3H1"/>
    <property type="match status" value="2"/>
</dbReference>
<feature type="region of interest" description="Disordered" evidence="2">
    <location>
        <begin position="1"/>
        <end position="21"/>
    </location>
</feature>
<keyword evidence="1" id="KW-0863">Zinc-finger</keyword>
<evidence type="ECO:0000256" key="1">
    <source>
        <dbReference type="PROSITE-ProRule" id="PRU00723"/>
    </source>
</evidence>
<feature type="region of interest" description="Disordered" evidence="2">
    <location>
        <begin position="432"/>
        <end position="464"/>
    </location>
</feature>
<dbReference type="EMBL" id="ML120487">
    <property type="protein sequence ID" value="RPA91836.1"/>
    <property type="molecule type" value="Genomic_DNA"/>
</dbReference>
<gene>
    <name evidence="4" type="ORF">L873DRAFT_265739</name>
</gene>
<keyword evidence="1" id="KW-0479">Metal-binding</keyword>
<evidence type="ECO:0000256" key="2">
    <source>
        <dbReference type="SAM" id="MobiDB-lite"/>
    </source>
</evidence>
<feature type="domain" description="C3H1-type" evidence="3">
    <location>
        <begin position="274"/>
        <end position="303"/>
    </location>
</feature>
<dbReference type="Proteomes" id="UP000276215">
    <property type="component" value="Unassembled WGS sequence"/>
</dbReference>
<dbReference type="OrthoDB" id="250836at2759"/>
<evidence type="ECO:0000313" key="4">
    <source>
        <dbReference type="EMBL" id="RPA91836.1"/>
    </source>
</evidence>
<keyword evidence="1" id="KW-0862">Zinc</keyword>
<accession>A0A3N4J109</accession>
<feature type="compositionally biased region" description="Basic and acidic residues" evidence="2">
    <location>
        <begin position="445"/>
        <end position="458"/>
    </location>
</feature>
<feature type="domain" description="C3H1-type" evidence="3">
    <location>
        <begin position="357"/>
        <end position="379"/>
    </location>
</feature>
<evidence type="ECO:0000313" key="5">
    <source>
        <dbReference type="Proteomes" id="UP000276215"/>
    </source>
</evidence>
<evidence type="ECO:0000259" key="3">
    <source>
        <dbReference type="PROSITE" id="PS50103"/>
    </source>
</evidence>
<feature type="region of interest" description="Disordered" evidence="2">
    <location>
        <begin position="220"/>
        <end position="246"/>
    </location>
</feature>
<proteinExistence type="predicted"/>
<dbReference type="PROSITE" id="PS50103">
    <property type="entry name" value="ZF_C3H1"/>
    <property type="match status" value="2"/>
</dbReference>
<dbReference type="GO" id="GO:0008270">
    <property type="term" value="F:zinc ion binding"/>
    <property type="evidence" value="ECO:0007669"/>
    <property type="project" value="UniProtKB-KW"/>
</dbReference>
<keyword evidence="5" id="KW-1185">Reference proteome</keyword>
<sequence>MTITSDSSPTQAAPLDIGNQGSTQNVSLKQVHLGSSESLQDESKNLLDSIIQKNIRDFVAGQTAVNAEKAASTSTDLQECLLMDDLKVVKEGLPTSQHVKSDDLLTSTKIVVSLEETDCDQVIWDTDSYHSVHDMDGDLIVRDAPDHLLDQVSSQKDGSADPVVVDHDDQLFQEPQVEEDTPSLEIGINESRDILEEGEIVTPERAFSRKKGATSRDILRSTPYMDSYRPGGRPTDAKPSSDSQTPVKKWVRRPASVCRLNIPRELLANLRCDARFDKYCHSWISRPDFCGRGDSCFYAHMYPPGTVEEFGIVTLDIDSDGSLLRGQDSVAELRESRWSRYLLPGRQEFTPGCYDRLCKDFERNICRHGAECWYQHSTDPTIIRRRQGVVWRSKVDTKLEAIAKADGSFMKSSAKSDLFGHNRAHYNRDYYGSPWRRTRTSSPPSDEKSQSYERRDYSQKTSQLDENWKEASIASWNEVAKQNAKEYAGQQEKLAYHAHELRKRQIENGLICETPSTIEARKGEDWKPNKESVGIDEKHSGGWSDGTVLTKGDKDESVDGQQVTEKVKEGILISFL</sequence>
<dbReference type="AlphaFoldDB" id="A0A3N4J109"/>
<name>A0A3N4J109_9PEZI</name>
<feature type="compositionally biased region" description="Polar residues" evidence="2">
    <location>
        <begin position="1"/>
        <end position="11"/>
    </location>
</feature>
<feature type="zinc finger region" description="C3H1-type" evidence="1">
    <location>
        <begin position="357"/>
        <end position="379"/>
    </location>
</feature>
<protein>
    <recommendedName>
        <fullName evidence="3">C3H1-type domain-containing protein</fullName>
    </recommendedName>
</protein>
<feature type="compositionally biased region" description="Basic and acidic residues" evidence="2">
    <location>
        <begin position="527"/>
        <end position="540"/>
    </location>
</feature>